<comment type="subcellular location">
    <subcellularLocation>
        <location evidence="1">Cell membrane</location>
        <topology evidence="1">Multi-pass membrane protein</topology>
    </subcellularLocation>
</comment>
<keyword evidence="5 8" id="KW-0812">Transmembrane</keyword>
<feature type="transmembrane region" description="Helical" evidence="8">
    <location>
        <begin position="54"/>
        <end position="77"/>
    </location>
</feature>
<dbReference type="NCBIfam" id="TIGR00801">
    <property type="entry name" value="ncs2"/>
    <property type="match status" value="1"/>
</dbReference>
<evidence type="ECO:0000256" key="4">
    <source>
        <dbReference type="ARBA" id="ARBA00022475"/>
    </source>
</evidence>
<feature type="transmembrane region" description="Helical" evidence="8">
    <location>
        <begin position="137"/>
        <end position="158"/>
    </location>
</feature>
<name>A0ABZ0I3P5_9GAMM</name>
<dbReference type="Pfam" id="PF00860">
    <property type="entry name" value="Xan_ur_permease"/>
    <property type="match status" value="1"/>
</dbReference>
<dbReference type="Proteomes" id="UP001626537">
    <property type="component" value="Chromosome"/>
</dbReference>
<evidence type="ECO:0000256" key="1">
    <source>
        <dbReference type="ARBA" id="ARBA00004651"/>
    </source>
</evidence>
<keyword evidence="3" id="KW-0813">Transport</keyword>
<keyword evidence="7 8" id="KW-0472">Membrane</keyword>
<dbReference type="InterPro" id="IPR006043">
    <property type="entry name" value="NCS2"/>
</dbReference>
<dbReference type="PANTHER" id="PTHR42810">
    <property type="entry name" value="PURINE PERMEASE C1399.01C-RELATED"/>
    <property type="match status" value="1"/>
</dbReference>
<protein>
    <submittedName>
        <fullName evidence="9">Nucleobase:cation symporter-2 family protein</fullName>
    </submittedName>
</protein>
<dbReference type="PROSITE" id="PS01116">
    <property type="entry name" value="XANTH_URACIL_PERMASE"/>
    <property type="match status" value="1"/>
</dbReference>
<evidence type="ECO:0000256" key="6">
    <source>
        <dbReference type="ARBA" id="ARBA00022989"/>
    </source>
</evidence>
<accession>A0ABZ0I3P5</accession>
<organism evidence="9 10">
    <name type="scientific">Congregibacter variabilis</name>
    <dbReference type="NCBI Taxonomy" id="3081200"/>
    <lineage>
        <taxon>Bacteria</taxon>
        <taxon>Pseudomonadati</taxon>
        <taxon>Pseudomonadota</taxon>
        <taxon>Gammaproteobacteria</taxon>
        <taxon>Cellvibrionales</taxon>
        <taxon>Halieaceae</taxon>
        <taxon>Congregibacter</taxon>
    </lineage>
</organism>
<evidence type="ECO:0000256" key="8">
    <source>
        <dbReference type="SAM" id="Phobius"/>
    </source>
</evidence>
<dbReference type="PANTHER" id="PTHR42810:SF4">
    <property type="entry name" value="URIC ACID TRANSPORTER UACT"/>
    <property type="match status" value="1"/>
</dbReference>
<evidence type="ECO:0000256" key="5">
    <source>
        <dbReference type="ARBA" id="ARBA00022692"/>
    </source>
</evidence>
<dbReference type="RefSeq" id="WP_407347330.1">
    <property type="nucleotide sequence ID" value="NZ_CP136864.1"/>
</dbReference>
<feature type="transmembrane region" description="Helical" evidence="8">
    <location>
        <begin position="321"/>
        <end position="344"/>
    </location>
</feature>
<dbReference type="EMBL" id="CP136864">
    <property type="protein sequence ID" value="WOJ92731.1"/>
    <property type="molecule type" value="Genomic_DNA"/>
</dbReference>
<feature type="transmembrane region" description="Helical" evidence="8">
    <location>
        <begin position="412"/>
        <end position="430"/>
    </location>
</feature>
<evidence type="ECO:0000256" key="3">
    <source>
        <dbReference type="ARBA" id="ARBA00022448"/>
    </source>
</evidence>
<evidence type="ECO:0000256" key="7">
    <source>
        <dbReference type="ARBA" id="ARBA00023136"/>
    </source>
</evidence>
<dbReference type="NCBIfam" id="TIGR03173">
    <property type="entry name" value="pbuX"/>
    <property type="match status" value="1"/>
</dbReference>
<feature type="transmembrane region" description="Helical" evidence="8">
    <location>
        <begin position="170"/>
        <end position="187"/>
    </location>
</feature>
<keyword evidence="10" id="KW-1185">Reference proteome</keyword>
<feature type="transmembrane region" description="Helical" evidence="8">
    <location>
        <begin position="350"/>
        <end position="367"/>
    </location>
</feature>
<feature type="transmembrane region" description="Helical" evidence="8">
    <location>
        <begin position="28"/>
        <end position="47"/>
    </location>
</feature>
<feature type="transmembrane region" description="Helical" evidence="8">
    <location>
        <begin position="379"/>
        <end position="400"/>
    </location>
</feature>
<evidence type="ECO:0000313" key="9">
    <source>
        <dbReference type="EMBL" id="WOJ92731.1"/>
    </source>
</evidence>
<proteinExistence type="inferred from homology"/>
<evidence type="ECO:0000313" key="10">
    <source>
        <dbReference type="Proteomes" id="UP001626537"/>
    </source>
</evidence>
<dbReference type="InterPro" id="IPR017588">
    <property type="entry name" value="UacT-like"/>
</dbReference>
<comment type="similarity">
    <text evidence="2">Belongs to the nucleobase:cation symporter-2 (NCS2) (TC 2.A.40) family.</text>
</comment>
<reference evidence="9 10" key="1">
    <citation type="submission" date="2023-10" db="EMBL/GenBank/DDBJ databases">
        <title>Two novel species belonging to the OM43/NOR5 clade.</title>
        <authorList>
            <person name="Park M."/>
        </authorList>
    </citation>
    <scope>NUCLEOTIDE SEQUENCE [LARGE SCALE GENOMIC DNA]</scope>
    <source>
        <strain evidence="9 10">IMCC43200</strain>
    </source>
</reference>
<evidence type="ECO:0000256" key="2">
    <source>
        <dbReference type="ARBA" id="ARBA00008821"/>
    </source>
</evidence>
<dbReference type="InterPro" id="IPR006042">
    <property type="entry name" value="Xan_ur_permease"/>
</dbReference>
<gene>
    <name evidence="9" type="ORF">R0135_13175</name>
</gene>
<feature type="transmembrane region" description="Helical" evidence="8">
    <location>
        <begin position="106"/>
        <end position="125"/>
    </location>
</feature>
<feature type="transmembrane region" description="Helical" evidence="8">
    <location>
        <begin position="194"/>
        <end position="216"/>
    </location>
</feature>
<dbReference type="NCBIfam" id="NF037981">
    <property type="entry name" value="NCS2_1"/>
    <property type="match status" value="1"/>
</dbReference>
<keyword evidence="4" id="KW-1003">Cell membrane</keyword>
<sequence length="437" mass="44886">MQDSHSTHPVDEWLPLRWAVPLGFQQLLAAYASIIIAPLVLASALGWPQEQTTFLLASGLFGSGVATLIQCLGIPGLPIGTRLPVVQGTTVAVIPPLIAIGANGDLTAMFGGTIVGGIVCLLLAGSWSKLLRFFPPLVTGTVITVIGVSLMPVAVMWLSGGRGFGAQDTSIQEISLGLGTLLLVLIVMRFGHDFLARTSILVGLIAGGVAGAAMGMSDFSGVSTASWVSIPLPFAFGPPTFTIAACAAMTVTMLVTMVESTGDYLAIGEVCEQKVDEKRLAAGLRGEGLGTIIGGLFNAFPFTTFSQNIGVIRVSGVRSRYVIAVTGVMLIGLSLAPKAAALVANIPTPVLGGCGLVLFGSIAATGIQTLRRVDFENTGNVLTVGISLSAAMLVVANPIYFSALPKAIADILNNPITLGAVSAVTLNLLFNGSGKAE</sequence>
<keyword evidence="6 8" id="KW-1133">Transmembrane helix</keyword>
<feature type="transmembrane region" description="Helical" evidence="8">
    <location>
        <begin position="236"/>
        <end position="258"/>
    </location>
</feature>